<reference evidence="1 2" key="1">
    <citation type="journal article" date="2016" name="Nat. Commun.">
        <title>Thousands of microbial genomes shed light on interconnected biogeochemical processes in an aquifer system.</title>
        <authorList>
            <person name="Anantharaman K."/>
            <person name="Brown C.T."/>
            <person name="Hug L.A."/>
            <person name="Sharon I."/>
            <person name="Castelle C.J."/>
            <person name="Probst A.J."/>
            <person name="Thomas B.C."/>
            <person name="Singh A."/>
            <person name="Wilkins M.J."/>
            <person name="Karaoz U."/>
            <person name="Brodie E.L."/>
            <person name="Williams K.H."/>
            <person name="Hubbard S.S."/>
            <person name="Banfield J.F."/>
        </authorList>
    </citation>
    <scope>NUCLEOTIDE SEQUENCE [LARGE SCALE GENOMIC DNA]</scope>
</reference>
<sequence length="716" mass="82449">MARQVFERVFLSPDKKPPARIIDVLSAAEAQQLRLDSLALPKGEKRIFLEKEKRRYQEFCQRLEQDSEENYPVFADLLASLEAPALDLSWDEVQDCQLSLEAEVKDLQEIRQQKGEDEMLKAVLERAYSVPYADQQNTLLKTFGKSATANCIAFMKRIGVILEKLGYNPQTEIAVQYFIKHQRILLKRGDQWWVMESKTPYLLDRDDISGTVVIFLNDQKRRHAGLAERERVFGAELNQDLPKNFDEDTGNYIVDPGGMDHRHVTREYIPGSIEAKNGFFSSISVKNFFRSVKRHPKFWALGTAASFLFSGMVKNCEPKIADVDDYKEQVSENLKQAQDFVELVVQEMRDFLKLSQSSVPDKNNTTNQELFSAGGGVDQKSVPLSLEEMDPQAFAAYLKREQEITRDYFTLEDLFNLDQEKAVEVFSAVVPTKKEVIIRVPPGKKYIGAEILRYIGLVNQRTNRFNWPGILHDKEPKEIDNINFFGDDLQPLSAYPQGVFSNIFRFSTDIFINDEELITPIMANSHNEESAVFQKPAAEESTFSMEELKPLLTVSPQDMREYVEKNKLQIIFGSEPGFWNIFKKIVVVICHLPEDKVSITPDTWRYIFSKMTDGLEQKNPGKFFEKFDHGTWAELRLKRIDMHFTGKDLQFTADEIYDALFTHNPKFEGLGLRPVDDPNIAPLKIFLNDTLVLDLNTYQRPNPQPHLKYDPSIKTK</sequence>
<gene>
    <name evidence="1" type="ORF">A2319_05055</name>
</gene>
<evidence type="ECO:0000313" key="1">
    <source>
        <dbReference type="EMBL" id="OGY87780.1"/>
    </source>
</evidence>
<accession>A0A1G2BHK7</accession>
<organism evidence="1 2">
    <name type="scientific">Candidatus Kerfeldbacteria bacterium RIFOXYB2_FULL_38_14</name>
    <dbReference type="NCBI Taxonomy" id="1798547"/>
    <lineage>
        <taxon>Bacteria</taxon>
        <taxon>Candidatus Kerfeldiibacteriota</taxon>
    </lineage>
</organism>
<proteinExistence type="predicted"/>
<dbReference type="Proteomes" id="UP000176420">
    <property type="component" value="Unassembled WGS sequence"/>
</dbReference>
<dbReference type="EMBL" id="MHKI01000006">
    <property type="protein sequence ID" value="OGY87780.1"/>
    <property type="molecule type" value="Genomic_DNA"/>
</dbReference>
<dbReference type="AlphaFoldDB" id="A0A1G2BHK7"/>
<protein>
    <submittedName>
        <fullName evidence="1">Uncharacterized protein</fullName>
    </submittedName>
</protein>
<comment type="caution">
    <text evidence="1">The sequence shown here is derived from an EMBL/GenBank/DDBJ whole genome shotgun (WGS) entry which is preliminary data.</text>
</comment>
<evidence type="ECO:0000313" key="2">
    <source>
        <dbReference type="Proteomes" id="UP000176420"/>
    </source>
</evidence>
<name>A0A1G2BHK7_9BACT</name>